<dbReference type="InterPro" id="IPR012318">
    <property type="entry name" value="HTH_CRP"/>
</dbReference>
<dbReference type="EMBL" id="SOEC01000003">
    <property type="protein sequence ID" value="TDX31649.1"/>
    <property type="molecule type" value="Genomic_DNA"/>
</dbReference>
<dbReference type="Gene3D" id="2.60.120.10">
    <property type="entry name" value="Jelly Rolls"/>
    <property type="match status" value="1"/>
</dbReference>
<reference evidence="6 7" key="1">
    <citation type="submission" date="2019-03" db="EMBL/GenBank/DDBJ databases">
        <title>Freshwater and sediment microbial communities from various areas in North America, analyzing microbe dynamics in response to fracking.</title>
        <authorList>
            <person name="Lamendella R."/>
        </authorList>
    </citation>
    <scope>NUCLEOTIDE SEQUENCE [LARGE SCALE GENOMIC DNA]</scope>
    <source>
        <strain evidence="6 7">6_TX</strain>
    </source>
</reference>
<evidence type="ECO:0000313" key="7">
    <source>
        <dbReference type="Proteomes" id="UP000294489"/>
    </source>
</evidence>
<keyword evidence="1" id="KW-0805">Transcription regulation</keyword>
<proteinExistence type="predicted"/>
<accession>A0A4R8G4T8</accession>
<evidence type="ECO:0000256" key="4">
    <source>
        <dbReference type="SAM" id="MobiDB-lite"/>
    </source>
</evidence>
<evidence type="ECO:0000256" key="2">
    <source>
        <dbReference type="ARBA" id="ARBA00023125"/>
    </source>
</evidence>
<comment type="caution">
    <text evidence="6">The sequence shown here is derived from an EMBL/GenBank/DDBJ whole genome shotgun (WGS) entry which is preliminary data.</text>
</comment>
<organism evidence="6 7">
    <name type="scientific">Modicisalibacter xianhensis</name>
    <dbReference type="NCBI Taxonomy" id="442341"/>
    <lineage>
        <taxon>Bacteria</taxon>
        <taxon>Pseudomonadati</taxon>
        <taxon>Pseudomonadota</taxon>
        <taxon>Gammaproteobacteria</taxon>
        <taxon>Oceanospirillales</taxon>
        <taxon>Halomonadaceae</taxon>
        <taxon>Modicisalibacter</taxon>
    </lineage>
</organism>
<dbReference type="Pfam" id="PF13545">
    <property type="entry name" value="HTH_Crp_2"/>
    <property type="match status" value="1"/>
</dbReference>
<dbReference type="GO" id="GO:0003677">
    <property type="term" value="F:DNA binding"/>
    <property type="evidence" value="ECO:0007669"/>
    <property type="project" value="UniProtKB-KW"/>
</dbReference>
<dbReference type="InterPro" id="IPR014710">
    <property type="entry name" value="RmlC-like_jellyroll"/>
</dbReference>
<dbReference type="InterPro" id="IPR036390">
    <property type="entry name" value="WH_DNA-bd_sf"/>
</dbReference>
<dbReference type="InterPro" id="IPR000595">
    <property type="entry name" value="cNMP-bd_dom"/>
</dbReference>
<evidence type="ECO:0000259" key="5">
    <source>
        <dbReference type="PROSITE" id="PS51063"/>
    </source>
</evidence>
<dbReference type="SMART" id="SM00419">
    <property type="entry name" value="HTH_CRP"/>
    <property type="match status" value="1"/>
</dbReference>
<dbReference type="CDD" id="cd00038">
    <property type="entry name" value="CAP_ED"/>
    <property type="match status" value="1"/>
</dbReference>
<dbReference type="Proteomes" id="UP000294489">
    <property type="component" value="Unassembled WGS sequence"/>
</dbReference>
<sequence>MADHFESCVTQNLSHHMTIGEREAQILSELEQDPQEVKKGHVLWTVGMRPDQLYTLRSGWAYSYHCLGENTIRVLDIFIPGDLLGIRDATLPHHYTTAAMLTDGIICPFPTGRIKDIFETHPNLAMGIHASAARQQAVITDRLINVLSNDARCRIAHFILEIYYRIKRVHGDLGSGFTLPLLQKHISLALGLTHVHVSRILKELHEDNVIKKTRTEIEILDLTCLHQISNFDAEKFGDGMNPLLAGDSKPEDRKGVSAKTK</sequence>
<dbReference type="PROSITE" id="PS51063">
    <property type="entry name" value="HTH_CRP_2"/>
    <property type="match status" value="1"/>
</dbReference>
<feature type="region of interest" description="Disordered" evidence="4">
    <location>
        <begin position="242"/>
        <end position="261"/>
    </location>
</feature>
<gene>
    <name evidence="6" type="ORF">DFO67_103247</name>
</gene>
<keyword evidence="3" id="KW-0804">Transcription</keyword>
<evidence type="ECO:0000256" key="1">
    <source>
        <dbReference type="ARBA" id="ARBA00023015"/>
    </source>
</evidence>
<dbReference type="RefSeq" id="WP_166670990.1">
    <property type="nucleotide sequence ID" value="NZ_SOEC01000003.1"/>
</dbReference>
<feature type="domain" description="HTH crp-type" evidence="5">
    <location>
        <begin position="149"/>
        <end position="223"/>
    </location>
</feature>
<evidence type="ECO:0000313" key="6">
    <source>
        <dbReference type="EMBL" id="TDX31649.1"/>
    </source>
</evidence>
<protein>
    <submittedName>
        <fullName evidence="6">CRP-like cAMP-binding protein</fullName>
    </submittedName>
</protein>
<dbReference type="AlphaFoldDB" id="A0A4R8G4T8"/>
<dbReference type="InterPro" id="IPR018490">
    <property type="entry name" value="cNMP-bd_dom_sf"/>
</dbReference>
<dbReference type="Pfam" id="PF00027">
    <property type="entry name" value="cNMP_binding"/>
    <property type="match status" value="1"/>
</dbReference>
<dbReference type="SUPFAM" id="SSF46785">
    <property type="entry name" value="Winged helix' DNA-binding domain"/>
    <property type="match status" value="1"/>
</dbReference>
<evidence type="ECO:0000256" key="3">
    <source>
        <dbReference type="ARBA" id="ARBA00023163"/>
    </source>
</evidence>
<keyword evidence="2" id="KW-0238">DNA-binding</keyword>
<name>A0A4R8G4T8_9GAMM</name>
<dbReference type="SUPFAM" id="SSF51206">
    <property type="entry name" value="cAMP-binding domain-like"/>
    <property type="match status" value="1"/>
</dbReference>
<dbReference type="GO" id="GO:0006355">
    <property type="term" value="P:regulation of DNA-templated transcription"/>
    <property type="evidence" value="ECO:0007669"/>
    <property type="project" value="InterPro"/>
</dbReference>